<dbReference type="InterPro" id="IPR050194">
    <property type="entry name" value="Glycosyltransferase_grp1"/>
</dbReference>
<accession>A0A317L2T8</accession>
<feature type="domain" description="Glycosyltransferase subfamily 4-like N-terminal" evidence="2">
    <location>
        <begin position="14"/>
        <end position="181"/>
    </location>
</feature>
<evidence type="ECO:0000259" key="2">
    <source>
        <dbReference type="Pfam" id="PF13439"/>
    </source>
</evidence>
<evidence type="ECO:0000313" key="4">
    <source>
        <dbReference type="Proteomes" id="UP000245624"/>
    </source>
</evidence>
<dbReference type="RefSeq" id="WP_109983199.1">
    <property type="nucleotide sequence ID" value="NZ_QGTD01000004.1"/>
</dbReference>
<reference evidence="3 4" key="1">
    <citation type="submission" date="2018-05" db="EMBL/GenBank/DDBJ databases">
        <title>Genomic analysis of Gracilibacillus dipsosauri DD1 reveals novel features of a salt-tolerant amylase.</title>
        <authorList>
            <person name="Deutch C.E."/>
            <person name="Yang S."/>
        </authorList>
    </citation>
    <scope>NUCLEOTIDE SEQUENCE [LARGE SCALE GENOMIC DNA]</scope>
    <source>
        <strain evidence="3 4">DD1</strain>
    </source>
</reference>
<proteinExistence type="predicted"/>
<evidence type="ECO:0000259" key="1">
    <source>
        <dbReference type="Pfam" id="PF00534"/>
    </source>
</evidence>
<sequence length="400" mass="45782">MKILITSEWYSPVINGVVTSIINLKKELQHLGHDVRILTLSNQKKSFRQNEVTYISSLGIGKIYPGARITLSTNDKYLDELIAWQPDVIHTQCEFSTFRLAKYIAKHCGAPIIHTYHTVYEDYTHYFSPNRKWGKAMVAVFTKKVLKHATYVIAPTDKVQSLLKGYGVTQEISVIPTGIYLHQFTKKIQNRTKQQLRQQLGLSPNQRLLLFVGRLAKEKNLEEIIRYFARLNRQNLVLLIVGGGPHRHSLENYANKKNISDRVIFTGMVSPERIATYYQIGDAFVSASNSETQGLTYIEALASGLPAICREDPCLDNVIVNERNGWQYSSYEDFKEKLQWLISDKEVWQQFSKNAVESAVRNFSSTAFAQNIESIYFQAIKEHPKNHDSLPNFNQSSLNS</sequence>
<dbReference type="InterPro" id="IPR001296">
    <property type="entry name" value="Glyco_trans_1"/>
</dbReference>
<dbReference type="InterPro" id="IPR028098">
    <property type="entry name" value="Glyco_trans_4-like_N"/>
</dbReference>
<gene>
    <name evidence="3" type="ORF">DLJ74_02370</name>
</gene>
<dbReference type="PANTHER" id="PTHR45947">
    <property type="entry name" value="SULFOQUINOVOSYL TRANSFERASE SQD2"/>
    <property type="match status" value="1"/>
</dbReference>
<dbReference type="Pfam" id="PF00534">
    <property type="entry name" value="Glycos_transf_1"/>
    <property type="match status" value="1"/>
</dbReference>
<dbReference type="Proteomes" id="UP000245624">
    <property type="component" value="Unassembled WGS sequence"/>
</dbReference>
<evidence type="ECO:0000313" key="3">
    <source>
        <dbReference type="EMBL" id="PWU69796.1"/>
    </source>
</evidence>
<name>A0A317L2T8_9BACI</name>
<dbReference type="AlphaFoldDB" id="A0A317L2T8"/>
<protein>
    <submittedName>
        <fullName evidence="3">Glycosyltransferase family 4 protein</fullName>
    </submittedName>
</protein>
<comment type="caution">
    <text evidence="3">The sequence shown here is derived from an EMBL/GenBank/DDBJ whole genome shotgun (WGS) entry which is preliminary data.</text>
</comment>
<feature type="domain" description="Glycosyl transferase family 1" evidence="1">
    <location>
        <begin position="193"/>
        <end position="355"/>
    </location>
</feature>
<dbReference type="CDD" id="cd03817">
    <property type="entry name" value="GT4_UGDG-like"/>
    <property type="match status" value="1"/>
</dbReference>
<dbReference type="SUPFAM" id="SSF53756">
    <property type="entry name" value="UDP-Glycosyltransferase/glycogen phosphorylase"/>
    <property type="match status" value="1"/>
</dbReference>
<organism evidence="3 4">
    <name type="scientific">Gracilibacillus dipsosauri</name>
    <dbReference type="NCBI Taxonomy" id="178340"/>
    <lineage>
        <taxon>Bacteria</taxon>
        <taxon>Bacillati</taxon>
        <taxon>Bacillota</taxon>
        <taxon>Bacilli</taxon>
        <taxon>Bacillales</taxon>
        <taxon>Bacillaceae</taxon>
        <taxon>Gracilibacillus</taxon>
    </lineage>
</organism>
<keyword evidence="4" id="KW-1185">Reference proteome</keyword>
<dbReference type="OrthoDB" id="9802525at2"/>
<dbReference type="Pfam" id="PF13439">
    <property type="entry name" value="Glyco_transf_4"/>
    <property type="match status" value="1"/>
</dbReference>
<dbReference type="EMBL" id="QGTD01000004">
    <property type="protein sequence ID" value="PWU69796.1"/>
    <property type="molecule type" value="Genomic_DNA"/>
</dbReference>
<dbReference type="Gene3D" id="3.40.50.2000">
    <property type="entry name" value="Glycogen Phosphorylase B"/>
    <property type="match status" value="2"/>
</dbReference>
<keyword evidence="3" id="KW-0808">Transferase</keyword>
<dbReference type="PANTHER" id="PTHR45947:SF3">
    <property type="entry name" value="SULFOQUINOVOSYL TRANSFERASE SQD2"/>
    <property type="match status" value="1"/>
</dbReference>
<dbReference type="GO" id="GO:0016758">
    <property type="term" value="F:hexosyltransferase activity"/>
    <property type="evidence" value="ECO:0007669"/>
    <property type="project" value="TreeGrafter"/>
</dbReference>